<dbReference type="AlphaFoldDB" id="A0AAV7YBI8"/>
<evidence type="ECO:0000313" key="3">
    <source>
        <dbReference type="EMBL" id="KAJ3425500.1"/>
    </source>
</evidence>
<dbReference type="InterPro" id="IPR027417">
    <property type="entry name" value="P-loop_NTPase"/>
</dbReference>
<dbReference type="PROSITE" id="PS51420">
    <property type="entry name" value="RHO"/>
    <property type="match status" value="1"/>
</dbReference>
<evidence type="ECO:0000256" key="2">
    <source>
        <dbReference type="ARBA" id="ARBA00023134"/>
    </source>
</evidence>
<dbReference type="SMART" id="SM00174">
    <property type="entry name" value="RHO"/>
    <property type="match status" value="1"/>
</dbReference>
<dbReference type="EMBL" id="JANTQA010000070">
    <property type="protein sequence ID" value="KAJ3425500.1"/>
    <property type="molecule type" value="Genomic_DNA"/>
</dbReference>
<dbReference type="GO" id="GO:0007165">
    <property type="term" value="P:signal transduction"/>
    <property type="evidence" value="ECO:0007669"/>
    <property type="project" value="InterPro"/>
</dbReference>
<reference evidence="3" key="1">
    <citation type="submission" date="2022-08" db="EMBL/GenBank/DDBJ databases">
        <title>Novel sulphate-reducing endosymbionts in the free-living metamonad Anaeramoeba.</title>
        <authorList>
            <person name="Jerlstrom-Hultqvist J."/>
            <person name="Cepicka I."/>
            <person name="Gallot-Lavallee L."/>
            <person name="Salas-Leiva D."/>
            <person name="Curtis B.A."/>
            <person name="Zahonova K."/>
            <person name="Pipaliya S."/>
            <person name="Dacks J."/>
            <person name="Roger A.J."/>
        </authorList>
    </citation>
    <scope>NUCLEOTIDE SEQUENCE</scope>
    <source>
        <strain evidence="3">Busselton2</strain>
    </source>
</reference>
<dbReference type="SMART" id="SM00175">
    <property type="entry name" value="RAB"/>
    <property type="match status" value="1"/>
</dbReference>
<dbReference type="Pfam" id="PF00071">
    <property type="entry name" value="Ras"/>
    <property type="match status" value="1"/>
</dbReference>
<proteinExistence type="predicted"/>
<dbReference type="InterPro" id="IPR020849">
    <property type="entry name" value="Small_GTPase_Ras-type"/>
</dbReference>
<keyword evidence="2" id="KW-0342">GTP-binding</keyword>
<dbReference type="SUPFAM" id="SSF52540">
    <property type="entry name" value="P-loop containing nucleoside triphosphate hydrolases"/>
    <property type="match status" value="1"/>
</dbReference>
<keyword evidence="1" id="KW-0547">Nucleotide-binding</keyword>
<dbReference type="CDD" id="cd00876">
    <property type="entry name" value="Ras"/>
    <property type="match status" value="1"/>
</dbReference>
<comment type="caution">
    <text evidence="3">The sequence shown here is derived from an EMBL/GenBank/DDBJ whole genome shotgun (WGS) entry which is preliminary data.</text>
</comment>
<dbReference type="GO" id="GO:0003924">
    <property type="term" value="F:GTPase activity"/>
    <property type="evidence" value="ECO:0007669"/>
    <property type="project" value="InterPro"/>
</dbReference>
<dbReference type="FunFam" id="3.40.50.300:FF:001423">
    <property type="entry name" value="Ras family GTPase"/>
    <property type="match status" value="1"/>
</dbReference>
<dbReference type="PRINTS" id="PR00449">
    <property type="entry name" value="RASTRNSFRMNG"/>
</dbReference>
<accession>A0AAV7YBI8</accession>
<dbReference type="PROSITE" id="PS51421">
    <property type="entry name" value="RAS"/>
    <property type="match status" value="1"/>
</dbReference>
<dbReference type="NCBIfam" id="TIGR00231">
    <property type="entry name" value="small_GTP"/>
    <property type="match status" value="1"/>
</dbReference>
<dbReference type="Gene3D" id="3.40.50.300">
    <property type="entry name" value="P-loop containing nucleotide triphosphate hydrolases"/>
    <property type="match status" value="1"/>
</dbReference>
<evidence type="ECO:0000256" key="1">
    <source>
        <dbReference type="ARBA" id="ARBA00022741"/>
    </source>
</evidence>
<protein>
    <submittedName>
        <fullName evidence="3">Ras-like protein</fullName>
    </submittedName>
</protein>
<dbReference type="PANTHER" id="PTHR24070">
    <property type="entry name" value="RAS, DI-RAS, AND RHEB FAMILY MEMBERS OF SMALL GTPASE SUPERFAMILY"/>
    <property type="match status" value="1"/>
</dbReference>
<evidence type="ECO:0000313" key="4">
    <source>
        <dbReference type="Proteomes" id="UP001146793"/>
    </source>
</evidence>
<dbReference type="InterPro" id="IPR001806">
    <property type="entry name" value="Small_GTPase"/>
</dbReference>
<dbReference type="SMART" id="SM00173">
    <property type="entry name" value="RAS"/>
    <property type="match status" value="1"/>
</dbReference>
<gene>
    <name evidence="3" type="ORF">M0812_27944</name>
</gene>
<organism evidence="3 4">
    <name type="scientific">Anaeramoeba flamelloides</name>
    <dbReference type="NCBI Taxonomy" id="1746091"/>
    <lineage>
        <taxon>Eukaryota</taxon>
        <taxon>Metamonada</taxon>
        <taxon>Anaeramoebidae</taxon>
        <taxon>Anaeramoeba</taxon>
    </lineage>
</organism>
<dbReference type="Proteomes" id="UP001146793">
    <property type="component" value="Unassembled WGS sequence"/>
</dbReference>
<dbReference type="InterPro" id="IPR005225">
    <property type="entry name" value="Small_GTP-bd"/>
</dbReference>
<sequence>MEEHKIVMVGNGGVGKSAMTIRFVQDVFVTEYDPTIEDYYHKVITIDEKECGVEVLDTPGHLKFSSMWDCIYRSGEGFLIVYSITNRSSFEQVTNYYDKIIRRKDVNAGEVPIIIVGNKCDLEIEREVSYQEGHDLAQRILCKFIETSALTKQNLEEVFYAIARETKNLKRYYFKSENLQRYKKKKSNFQEEPCIIF</sequence>
<dbReference type="GO" id="GO:0016020">
    <property type="term" value="C:membrane"/>
    <property type="evidence" value="ECO:0007669"/>
    <property type="project" value="InterPro"/>
</dbReference>
<dbReference type="PROSITE" id="PS51419">
    <property type="entry name" value="RAB"/>
    <property type="match status" value="1"/>
</dbReference>
<dbReference type="GO" id="GO:0005525">
    <property type="term" value="F:GTP binding"/>
    <property type="evidence" value="ECO:0007669"/>
    <property type="project" value="UniProtKB-KW"/>
</dbReference>
<name>A0AAV7YBI8_9EUKA</name>